<sequence length="326" mass="33805">MQQSPGASPGKPSREGLAAAAEVAASVSDRVAAAATAAAAAAAVAAAARAEATAALARRHLQPWVLVEEYSKWRHEDQQELRVWEPRGSRIFREHLLPYVPPDVSPAVAAAQAAAAAEAAASSSSSSSSSSSTPGSSNRFAAFFGGSAAAAALAHHPWAAAQVKELLREEIWGGVPDAYKSCVWLHSNGSLQQQLLQPGLYSQLQQQAFGGPPFPGTDPGRCPTFSGGLLGLEEDVCVSSSSSRSPGRNPLGQRLKPFNFWPDTSHRASDTEAANQQQQQQQQRRSSSSSSSRGAAGGPAAQPPAAAAGGPRGAPREQQRGRPGCF</sequence>
<evidence type="ECO:0000313" key="3">
    <source>
        <dbReference type="Proteomes" id="UP000030754"/>
    </source>
</evidence>
<dbReference type="OrthoDB" id="332020at2759"/>
<protein>
    <submittedName>
        <fullName evidence="2">TLD domain-containing protein, putative</fullName>
    </submittedName>
</protein>
<dbReference type="EMBL" id="HG722583">
    <property type="protein sequence ID" value="CDJ62754.1"/>
    <property type="molecule type" value="Genomic_DNA"/>
</dbReference>
<gene>
    <name evidence="2" type="ORF">ENH_00024880</name>
</gene>
<reference evidence="2" key="2">
    <citation type="submission" date="2013-10" db="EMBL/GenBank/DDBJ databases">
        <authorList>
            <person name="Aslett M."/>
        </authorList>
    </citation>
    <scope>NUCLEOTIDE SEQUENCE [LARGE SCALE GENOMIC DNA]</scope>
    <source>
        <strain evidence="2">Houghton</strain>
    </source>
</reference>
<dbReference type="AlphaFoldDB" id="U6MJX1"/>
<dbReference type="VEuPathDB" id="ToxoDB:ENH_00024880"/>
<proteinExistence type="predicted"/>
<organism evidence="2 3">
    <name type="scientific">Eimeria necatrix</name>
    <dbReference type="NCBI Taxonomy" id="51315"/>
    <lineage>
        <taxon>Eukaryota</taxon>
        <taxon>Sar</taxon>
        <taxon>Alveolata</taxon>
        <taxon>Apicomplexa</taxon>
        <taxon>Conoidasida</taxon>
        <taxon>Coccidia</taxon>
        <taxon>Eucoccidiorida</taxon>
        <taxon>Eimeriorina</taxon>
        <taxon>Eimeriidae</taxon>
        <taxon>Eimeria</taxon>
    </lineage>
</organism>
<accession>U6MJX1</accession>
<feature type="region of interest" description="Disordered" evidence="1">
    <location>
        <begin position="239"/>
        <end position="326"/>
    </location>
</feature>
<feature type="compositionally biased region" description="Low complexity" evidence="1">
    <location>
        <begin position="276"/>
        <end position="309"/>
    </location>
</feature>
<dbReference type="RefSeq" id="XP_013440116.1">
    <property type="nucleotide sequence ID" value="XM_013584662.1"/>
</dbReference>
<dbReference type="Proteomes" id="UP000030754">
    <property type="component" value="Unassembled WGS sequence"/>
</dbReference>
<dbReference type="GeneID" id="25472658"/>
<keyword evidence="3" id="KW-1185">Reference proteome</keyword>
<reference evidence="2" key="1">
    <citation type="submission" date="2013-10" db="EMBL/GenBank/DDBJ databases">
        <title>Genomic analysis of the causative agents of coccidiosis in chickens.</title>
        <authorList>
            <person name="Reid A.J."/>
            <person name="Blake D."/>
            <person name="Billington K."/>
            <person name="Browne H."/>
            <person name="Dunn M."/>
            <person name="Hung S."/>
            <person name="Kawahara F."/>
            <person name="Miranda-Saavedra D."/>
            <person name="Mourier T."/>
            <person name="Nagra H."/>
            <person name="Otto T.D."/>
            <person name="Rawlings N."/>
            <person name="Sanchez A."/>
            <person name="Sanders M."/>
            <person name="Subramaniam C."/>
            <person name="Tay Y."/>
            <person name="Dear P."/>
            <person name="Doerig C."/>
            <person name="Gruber A."/>
            <person name="Parkinson J."/>
            <person name="Shirley M."/>
            <person name="Wan K.L."/>
            <person name="Berriman M."/>
            <person name="Tomley F."/>
            <person name="Pain A."/>
        </authorList>
    </citation>
    <scope>NUCLEOTIDE SEQUENCE [LARGE SCALE GENOMIC DNA]</scope>
    <source>
        <strain evidence="2">Houghton</strain>
    </source>
</reference>
<evidence type="ECO:0000313" key="2">
    <source>
        <dbReference type="EMBL" id="CDJ62754.1"/>
    </source>
</evidence>
<name>U6MJX1_9EIME</name>
<evidence type="ECO:0000256" key="1">
    <source>
        <dbReference type="SAM" id="MobiDB-lite"/>
    </source>
</evidence>